<gene>
    <name evidence="3" type="ORF">SCF082_LOCUS50557</name>
</gene>
<feature type="transmembrane region" description="Helical" evidence="1">
    <location>
        <begin position="66"/>
        <end position="88"/>
    </location>
</feature>
<keyword evidence="1" id="KW-0812">Transmembrane</keyword>
<dbReference type="EMBL" id="CAXAMM010043140">
    <property type="protein sequence ID" value="CAK9108712.1"/>
    <property type="molecule type" value="Genomic_DNA"/>
</dbReference>
<protein>
    <recommendedName>
        <fullName evidence="5">H(+)-exporting diphosphatase</fullName>
    </recommendedName>
</protein>
<organism evidence="3 4">
    <name type="scientific">Durusdinium trenchii</name>
    <dbReference type="NCBI Taxonomy" id="1381693"/>
    <lineage>
        <taxon>Eukaryota</taxon>
        <taxon>Sar</taxon>
        <taxon>Alveolata</taxon>
        <taxon>Dinophyceae</taxon>
        <taxon>Suessiales</taxon>
        <taxon>Symbiodiniaceae</taxon>
        <taxon>Durusdinium</taxon>
    </lineage>
</organism>
<sequence length="118" mass="12951">MGRSTCCLAMVVVSYSLRLVIGDVQSTTLSVMVSNSTLSASTTKAQGGHEEVLPQHQPQGFDYRDYFFEIMIGFCIVLCGLSMACGYFETPRQHVVGLVRGSRTRMQATMMGAQIARM</sequence>
<evidence type="ECO:0000313" key="4">
    <source>
        <dbReference type="Proteomes" id="UP001642464"/>
    </source>
</evidence>
<evidence type="ECO:0008006" key="5">
    <source>
        <dbReference type="Google" id="ProtNLM"/>
    </source>
</evidence>
<comment type="caution">
    <text evidence="3">The sequence shown here is derived from an EMBL/GenBank/DDBJ whole genome shotgun (WGS) entry which is preliminary data.</text>
</comment>
<feature type="chain" id="PRO_5046062677" description="H(+)-exporting diphosphatase" evidence="2">
    <location>
        <begin position="23"/>
        <end position="118"/>
    </location>
</feature>
<reference evidence="3 4" key="1">
    <citation type="submission" date="2024-02" db="EMBL/GenBank/DDBJ databases">
        <authorList>
            <person name="Chen Y."/>
            <person name="Shah S."/>
            <person name="Dougan E. K."/>
            <person name="Thang M."/>
            <person name="Chan C."/>
        </authorList>
    </citation>
    <scope>NUCLEOTIDE SEQUENCE [LARGE SCALE GENOMIC DNA]</scope>
</reference>
<keyword evidence="2" id="KW-0732">Signal</keyword>
<keyword evidence="1" id="KW-0472">Membrane</keyword>
<keyword evidence="4" id="KW-1185">Reference proteome</keyword>
<evidence type="ECO:0000256" key="1">
    <source>
        <dbReference type="SAM" id="Phobius"/>
    </source>
</evidence>
<keyword evidence="1" id="KW-1133">Transmembrane helix</keyword>
<name>A0ABP0S8L6_9DINO</name>
<proteinExistence type="predicted"/>
<feature type="signal peptide" evidence="2">
    <location>
        <begin position="1"/>
        <end position="22"/>
    </location>
</feature>
<evidence type="ECO:0000256" key="2">
    <source>
        <dbReference type="SAM" id="SignalP"/>
    </source>
</evidence>
<evidence type="ECO:0000313" key="3">
    <source>
        <dbReference type="EMBL" id="CAK9108712.1"/>
    </source>
</evidence>
<dbReference type="Proteomes" id="UP001642464">
    <property type="component" value="Unassembled WGS sequence"/>
</dbReference>
<accession>A0ABP0S8L6</accession>